<evidence type="ECO:0000313" key="4">
    <source>
        <dbReference type="Proteomes" id="UP000242814"/>
    </source>
</evidence>
<feature type="compositionally biased region" description="Basic and acidic residues" evidence="1">
    <location>
        <begin position="491"/>
        <end position="513"/>
    </location>
</feature>
<name>A0A1D2JHX3_PARBR</name>
<feature type="region of interest" description="Disordered" evidence="1">
    <location>
        <begin position="324"/>
        <end position="368"/>
    </location>
</feature>
<dbReference type="PANTHER" id="PTHR15492:SF1">
    <property type="entry name" value="CYCLIN-D1-BINDING PROTEIN 1"/>
    <property type="match status" value="1"/>
</dbReference>
<feature type="region of interest" description="Disordered" evidence="1">
    <location>
        <begin position="149"/>
        <end position="169"/>
    </location>
</feature>
<evidence type="ECO:0000313" key="3">
    <source>
        <dbReference type="EMBL" id="ODH36699.1"/>
    </source>
</evidence>
<gene>
    <name evidence="3" type="ORF">ACO22_02711</name>
</gene>
<evidence type="ECO:0000259" key="2">
    <source>
        <dbReference type="Pfam" id="PF13324"/>
    </source>
</evidence>
<dbReference type="InterPro" id="IPR026907">
    <property type="entry name" value="GCIP-like"/>
</dbReference>
<dbReference type="AlphaFoldDB" id="A0A1D2JHX3"/>
<reference evidence="3 4" key="1">
    <citation type="submission" date="2016-06" db="EMBL/GenBank/DDBJ databases">
        <authorList>
            <person name="Kjaerup R.B."/>
            <person name="Dalgaard T.S."/>
            <person name="Juul-Madsen H.R."/>
        </authorList>
    </citation>
    <scope>NUCLEOTIDE SEQUENCE [LARGE SCALE GENOMIC DNA]</scope>
    <source>
        <strain evidence="3 4">Pb300</strain>
    </source>
</reference>
<feature type="compositionally biased region" description="Acidic residues" evidence="1">
    <location>
        <begin position="324"/>
        <end position="352"/>
    </location>
</feature>
<dbReference type="EMBL" id="LZYO01000087">
    <property type="protein sequence ID" value="ODH36699.1"/>
    <property type="molecule type" value="Genomic_DNA"/>
</dbReference>
<dbReference type="Proteomes" id="UP000242814">
    <property type="component" value="Unassembled WGS sequence"/>
</dbReference>
<sequence length="537" mass="59000">MSLTLTLRKIGFDTFKINLLTIPQSVLHRITVIGLAYISEIYVSHHSNHGGPNTGSSLLDIHPMLSRMAGTRETPMQLEQGSYLQRCTIFTENHLINSPTLYRPFTPFPRTSSHHNRGNQENKKMPPTLPSLLETTLILSDQFCASLSSPLHPSKSKPSDNKDKNPAPLPLLSTSATALKAQVTKLSLLAVNAPFTPSAVISVLSTVNESISPSLVTAALLTTPSEYTQAFHAEAKLLVKDALREFRSLAGHVKVISLGVGGDMWETVTVTEQQKAEVMASTGRVWKTCDQLVSFAEEGIVEFLARKAKQYLELVRDGIRELEEWNPEQEGGDEDAFWDDEESDELGNMEDENASHGKGAATDKSHDGDITASLQSEKSHILRLLNPIAQIYPAIISQRLEKKTSPSSSTSKDLAQQKQPPLSPPQISQLDRLIQHLRELPNLVDEAAGSLYDHDIDNAVVNMMKLRKCAIAAADIARSPLGTNGRSSVLAKEEGRGSGEKEDMQNTTSDDKFPKWVDTWTRVVEEIAKSRGEAVKG</sequence>
<accession>A0A1D2JHX3</accession>
<feature type="region of interest" description="Disordered" evidence="1">
    <location>
        <begin position="483"/>
        <end position="513"/>
    </location>
</feature>
<dbReference type="Pfam" id="PF13324">
    <property type="entry name" value="GCIP_N"/>
    <property type="match status" value="1"/>
</dbReference>
<dbReference type="VEuPathDB" id="FungiDB:PABG_11598"/>
<evidence type="ECO:0000256" key="1">
    <source>
        <dbReference type="SAM" id="MobiDB-lite"/>
    </source>
</evidence>
<dbReference type="Gene3D" id="1.20.1420.10">
    <property type="entry name" value="Talin, central domain"/>
    <property type="match status" value="1"/>
</dbReference>
<proteinExistence type="predicted"/>
<dbReference type="GO" id="GO:0005634">
    <property type="term" value="C:nucleus"/>
    <property type="evidence" value="ECO:0007669"/>
    <property type="project" value="TreeGrafter"/>
</dbReference>
<dbReference type="Gene3D" id="1.20.1410.10">
    <property type="entry name" value="I/LWEQ domain"/>
    <property type="match status" value="1"/>
</dbReference>
<comment type="caution">
    <text evidence="3">The sequence shown here is derived from an EMBL/GenBank/DDBJ whole genome shotgun (WGS) entry which is preliminary data.</text>
</comment>
<dbReference type="VEuPathDB" id="FungiDB:PADG_01223"/>
<protein>
    <recommendedName>
        <fullName evidence="2">Cyclin-D1-binding protein 1-like N-terminal domain-containing protein</fullName>
    </recommendedName>
</protein>
<feature type="domain" description="Cyclin-D1-binding protein 1-like N-terminal" evidence="2">
    <location>
        <begin position="173"/>
        <end position="327"/>
    </location>
</feature>
<organism evidence="3 4">
    <name type="scientific">Paracoccidioides brasiliensis</name>
    <dbReference type="NCBI Taxonomy" id="121759"/>
    <lineage>
        <taxon>Eukaryota</taxon>
        <taxon>Fungi</taxon>
        <taxon>Dikarya</taxon>
        <taxon>Ascomycota</taxon>
        <taxon>Pezizomycotina</taxon>
        <taxon>Eurotiomycetes</taxon>
        <taxon>Eurotiomycetidae</taxon>
        <taxon>Onygenales</taxon>
        <taxon>Ajellomycetaceae</taxon>
        <taxon>Paracoccidioides</taxon>
    </lineage>
</organism>
<dbReference type="PANTHER" id="PTHR15492">
    <property type="entry name" value="CYCLIN D1-BINDING PROTEIN 1"/>
    <property type="match status" value="1"/>
</dbReference>
<dbReference type="InterPro" id="IPR049317">
    <property type="entry name" value="GCIP-like_N"/>
</dbReference>
<feature type="compositionally biased region" description="Low complexity" evidence="1">
    <location>
        <begin position="405"/>
        <end position="426"/>
    </location>
</feature>
<dbReference type="VEuPathDB" id="FungiDB:PADG_01224"/>
<feature type="region of interest" description="Disordered" evidence="1">
    <location>
        <begin position="402"/>
        <end position="426"/>
    </location>
</feature>